<evidence type="ECO:0000259" key="2">
    <source>
        <dbReference type="Pfam" id="PF03101"/>
    </source>
</evidence>
<sequence length="248" mass="28357">MGLILLGCSPIPFVLKYVSLRIIPTEIHTSEKASLSSYLLTDVQKVMGAEAKESSSGRELVQSEEGKNLEPYVGMEFESEEAAKAFYNDYACREGFVMRIDQCRRSEVDRRILSRRLSCNKQGYYVKARDEFGPVRKPRTSTREGCKAMMLVKIDKSGKWIVTRFVKEHTHPLVSGRPACNAMDSKDRKIQELMMELERQDRLCEVYRDQLLTLLKNVEDQTKLLSNKIQVVVNSVKECEEVTKTSTA</sequence>
<keyword evidence="4" id="KW-1185">Reference proteome</keyword>
<evidence type="ECO:0000256" key="1">
    <source>
        <dbReference type="SAM" id="Coils"/>
    </source>
</evidence>
<organism evidence="3 4">
    <name type="scientific">Dillenia turbinata</name>
    <dbReference type="NCBI Taxonomy" id="194707"/>
    <lineage>
        <taxon>Eukaryota</taxon>
        <taxon>Viridiplantae</taxon>
        <taxon>Streptophyta</taxon>
        <taxon>Embryophyta</taxon>
        <taxon>Tracheophyta</taxon>
        <taxon>Spermatophyta</taxon>
        <taxon>Magnoliopsida</taxon>
        <taxon>eudicotyledons</taxon>
        <taxon>Gunneridae</taxon>
        <taxon>Pentapetalae</taxon>
        <taxon>Dilleniales</taxon>
        <taxon>Dilleniaceae</taxon>
        <taxon>Dillenia</taxon>
    </lineage>
</organism>
<keyword evidence="1" id="KW-0175">Coiled coil</keyword>
<feature type="domain" description="FAR1" evidence="2">
    <location>
        <begin position="86"/>
        <end position="174"/>
    </location>
</feature>
<accession>A0AAN8VZ90</accession>
<dbReference type="Proteomes" id="UP001370490">
    <property type="component" value="Unassembled WGS sequence"/>
</dbReference>
<reference evidence="3 4" key="1">
    <citation type="submission" date="2023-12" db="EMBL/GenBank/DDBJ databases">
        <title>A high-quality genome assembly for Dillenia turbinata (Dilleniales).</title>
        <authorList>
            <person name="Chanderbali A."/>
        </authorList>
    </citation>
    <scope>NUCLEOTIDE SEQUENCE [LARGE SCALE GENOMIC DNA]</scope>
    <source>
        <strain evidence="3">LSX21</strain>
        <tissue evidence="3">Leaf</tissue>
    </source>
</reference>
<dbReference type="EMBL" id="JBAMMX010000005">
    <property type="protein sequence ID" value="KAK6940429.1"/>
    <property type="molecule type" value="Genomic_DNA"/>
</dbReference>
<feature type="coiled-coil region" evidence="1">
    <location>
        <begin position="183"/>
        <end position="210"/>
    </location>
</feature>
<protein>
    <submittedName>
        <fullName evidence="3">FAR1 DNA binding domain</fullName>
    </submittedName>
</protein>
<dbReference type="PANTHER" id="PTHR46328">
    <property type="entry name" value="FAR-RED IMPAIRED RESPONSIVE (FAR1) FAMILY PROTEIN-RELATED"/>
    <property type="match status" value="1"/>
</dbReference>
<dbReference type="Pfam" id="PF03101">
    <property type="entry name" value="FAR1"/>
    <property type="match status" value="1"/>
</dbReference>
<proteinExistence type="predicted"/>
<dbReference type="InterPro" id="IPR004330">
    <property type="entry name" value="FAR1_DNA_bnd_dom"/>
</dbReference>
<dbReference type="AlphaFoldDB" id="A0AAN8VZ90"/>
<dbReference type="PANTHER" id="PTHR46328:SF15">
    <property type="entry name" value="PROTEIN FAR1-RELATED SEQUENCE 5-LIKE"/>
    <property type="match status" value="1"/>
</dbReference>
<evidence type="ECO:0000313" key="3">
    <source>
        <dbReference type="EMBL" id="KAK6940429.1"/>
    </source>
</evidence>
<evidence type="ECO:0000313" key="4">
    <source>
        <dbReference type="Proteomes" id="UP001370490"/>
    </source>
</evidence>
<name>A0AAN8VZ90_9MAGN</name>
<comment type="caution">
    <text evidence="3">The sequence shown here is derived from an EMBL/GenBank/DDBJ whole genome shotgun (WGS) entry which is preliminary data.</text>
</comment>
<gene>
    <name evidence="3" type="ORF">RJ641_029960</name>
</gene>